<sequence length="276" mass="31406">MMLLKRHTVTPVPLTTAVVLPSASITSSCQLPLCHLPQKRSYASVQDSQPKWPTSTSPTPYEVFGLAKDDAYTKARFNQLVKLYHPDLHHHSAHDGIPHVTKLERYRLVIAANDILSNPQKRRLYDLHRLGWDHHADPHAEHRSTERSWRKEPGNASQNATWEDWERWYQERDGKKQEPVFMSNFGFATVLACCAVVGVWTQVAYAEKKSANILNLQAQQQAVITREMMSRERAKQAMSREGRVETFLLQRELGKWEYDAPGHGSSGSEGGEAQTP</sequence>
<feature type="region of interest" description="Disordered" evidence="1">
    <location>
        <begin position="135"/>
        <end position="158"/>
    </location>
</feature>
<dbReference type="PROSITE" id="PS50076">
    <property type="entry name" value="DNAJ_2"/>
    <property type="match status" value="1"/>
</dbReference>
<evidence type="ECO:0000313" key="3">
    <source>
        <dbReference type="EMBL" id="KAK0664627.1"/>
    </source>
</evidence>
<dbReference type="Gene3D" id="1.10.287.110">
    <property type="entry name" value="DnaJ domain"/>
    <property type="match status" value="1"/>
</dbReference>
<dbReference type="InterPro" id="IPR036869">
    <property type="entry name" value="J_dom_sf"/>
</dbReference>
<reference evidence="3" key="1">
    <citation type="submission" date="2023-06" db="EMBL/GenBank/DDBJ databases">
        <title>Genome-scale phylogeny and comparative genomics of the fungal order Sordariales.</title>
        <authorList>
            <consortium name="Lawrence Berkeley National Laboratory"/>
            <person name="Hensen N."/>
            <person name="Bonometti L."/>
            <person name="Westerberg I."/>
            <person name="Brannstrom I.O."/>
            <person name="Guillou S."/>
            <person name="Cros-Aarteil S."/>
            <person name="Calhoun S."/>
            <person name="Haridas S."/>
            <person name="Kuo A."/>
            <person name="Mondo S."/>
            <person name="Pangilinan J."/>
            <person name="Riley R."/>
            <person name="Labutti K."/>
            <person name="Andreopoulos B."/>
            <person name="Lipzen A."/>
            <person name="Chen C."/>
            <person name="Yanf M."/>
            <person name="Daum C."/>
            <person name="Ng V."/>
            <person name="Clum A."/>
            <person name="Steindorff A."/>
            <person name="Ohm R."/>
            <person name="Martin F."/>
            <person name="Silar P."/>
            <person name="Natvig D."/>
            <person name="Lalanne C."/>
            <person name="Gautier V."/>
            <person name="Ament-Velasquez S.L."/>
            <person name="Kruys A."/>
            <person name="Hutchinson M.I."/>
            <person name="Powell A.J."/>
            <person name="Barry K."/>
            <person name="Miller A.N."/>
            <person name="Grigoriev I.V."/>
            <person name="Debuchy R."/>
            <person name="Gladieux P."/>
            <person name="Thoren M.H."/>
            <person name="Johannesson H."/>
        </authorList>
    </citation>
    <scope>NUCLEOTIDE SEQUENCE</scope>
    <source>
        <strain evidence="3">CBS 307.81</strain>
    </source>
</reference>
<protein>
    <submittedName>
        <fullName evidence="3">DnaJ domain-containing protein</fullName>
    </submittedName>
</protein>
<dbReference type="EMBL" id="JAULSY010000117">
    <property type="protein sequence ID" value="KAK0664627.1"/>
    <property type="molecule type" value="Genomic_DNA"/>
</dbReference>
<dbReference type="PROSITE" id="PS51257">
    <property type="entry name" value="PROKAR_LIPOPROTEIN"/>
    <property type="match status" value="1"/>
</dbReference>
<evidence type="ECO:0000313" key="4">
    <source>
        <dbReference type="Proteomes" id="UP001174997"/>
    </source>
</evidence>
<proteinExistence type="predicted"/>
<evidence type="ECO:0000259" key="2">
    <source>
        <dbReference type="PROSITE" id="PS50076"/>
    </source>
</evidence>
<comment type="caution">
    <text evidence="3">The sequence shown here is derived from an EMBL/GenBank/DDBJ whole genome shotgun (WGS) entry which is preliminary data.</text>
</comment>
<dbReference type="Proteomes" id="UP001174997">
    <property type="component" value="Unassembled WGS sequence"/>
</dbReference>
<organism evidence="3 4">
    <name type="scientific">Cercophora samala</name>
    <dbReference type="NCBI Taxonomy" id="330535"/>
    <lineage>
        <taxon>Eukaryota</taxon>
        <taxon>Fungi</taxon>
        <taxon>Dikarya</taxon>
        <taxon>Ascomycota</taxon>
        <taxon>Pezizomycotina</taxon>
        <taxon>Sordariomycetes</taxon>
        <taxon>Sordariomycetidae</taxon>
        <taxon>Sordariales</taxon>
        <taxon>Lasiosphaeriaceae</taxon>
        <taxon>Cercophora</taxon>
    </lineage>
</organism>
<dbReference type="AlphaFoldDB" id="A0AA39Z743"/>
<feature type="compositionally biased region" description="Basic and acidic residues" evidence="1">
    <location>
        <begin position="135"/>
        <end position="153"/>
    </location>
</feature>
<dbReference type="CDD" id="cd06257">
    <property type="entry name" value="DnaJ"/>
    <property type="match status" value="1"/>
</dbReference>
<dbReference type="SUPFAM" id="SSF46565">
    <property type="entry name" value="Chaperone J-domain"/>
    <property type="match status" value="1"/>
</dbReference>
<evidence type="ECO:0000256" key="1">
    <source>
        <dbReference type="SAM" id="MobiDB-lite"/>
    </source>
</evidence>
<accession>A0AA39Z743</accession>
<name>A0AA39Z743_9PEZI</name>
<dbReference type="InterPro" id="IPR001623">
    <property type="entry name" value="DnaJ_domain"/>
</dbReference>
<dbReference type="Pfam" id="PF00226">
    <property type="entry name" value="DnaJ"/>
    <property type="match status" value="1"/>
</dbReference>
<feature type="domain" description="J" evidence="2">
    <location>
        <begin position="59"/>
        <end position="129"/>
    </location>
</feature>
<gene>
    <name evidence="3" type="ORF">QBC41DRAFT_17189</name>
</gene>
<keyword evidence="4" id="KW-1185">Reference proteome</keyword>